<dbReference type="Pfam" id="PF03547">
    <property type="entry name" value="Mem_trans"/>
    <property type="match status" value="2"/>
</dbReference>
<dbReference type="Proteomes" id="UP000029669">
    <property type="component" value="Chromosome"/>
</dbReference>
<protein>
    <submittedName>
        <fullName evidence="9">Putative permease</fullName>
    </submittedName>
</protein>
<evidence type="ECO:0000256" key="6">
    <source>
        <dbReference type="ARBA" id="ARBA00022989"/>
    </source>
</evidence>
<evidence type="ECO:0000256" key="3">
    <source>
        <dbReference type="ARBA" id="ARBA00022448"/>
    </source>
</evidence>
<keyword evidence="6 8" id="KW-1133">Transmembrane helix</keyword>
<dbReference type="PANTHER" id="PTHR36838">
    <property type="entry name" value="AUXIN EFFLUX CARRIER FAMILY PROTEIN"/>
    <property type="match status" value="1"/>
</dbReference>
<feature type="transmembrane region" description="Helical" evidence="8">
    <location>
        <begin position="127"/>
        <end position="150"/>
    </location>
</feature>
<dbReference type="RefSeq" id="WP_049685594.1">
    <property type="nucleotide sequence ID" value="NZ_CP009170.1"/>
</dbReference>
<evidence type="ECO:0000256" key="2">
    <source>
        <dbReference type="ARBA" id="ARBA00010145"/>
    </source>
</evidence>
<dbReference type="KEGG" id="tki:TKV_c17790"/>
<gene>
    <name evidence="9" type="ORF">TKV_c17790</name>
</gene>
<feature type="transmembrane region" description="Helical" evidence="8">
    <location>
        <begin position="36"/>
        <end position="55"/>
    </location>
</feature>
<dbReference type="InterPro" id="IPR038770">
    <property type="entry name" value="Na+/solute_symporter_sf"/>
</dbReference>
<organism evidence="9 10">
    <name type="scientific">Thermoanaerobacter kivui</name>
    <name type="common">Acetogenium kivui</name>
    <dbReference type="NCBI Taxonomy" id="2325"/>
    <lineage>
        <taxon>Bacteria</taxon>
        <taxon>Bacillati</taxon>
        <taxon>Bacillota</taxon>
        <taxon>Clostridia</taxon>
        <taxon>Thermoanaerobacterales</taxon>
        <taxon>Thermoanaerobacteraceae</taxon>
        <taxon>Thermoanaerobacter</taxon>
    </lineage>
</organism>
<keyword evidence="4" id="KW-1003">Cell membrane</keyword>
<comment type="subcellular location">
    <subcellularLocation>
        <location evidence="1">Cell membrane</location>
        <topology evidence="1">Multi-pass membrane protein</topology>
    </subcellularLocation>
</comment>
<feature type="transmembrane region" description="Helical" evidence="8">
    <location>
        <begin position="283"/>
        <end position="305"/>
    </location>
</feature>
<keyword evidence="5 8" id="KW-0812">Transmembrane</keyword>
<proteinExistence type="inferred from homology"/>
<evidence type="ECO:0000256" key="7">
    <source>
        <dbReference type="ARBA" id="ARBA00023136"/>
    </source>
</evidence>
<dbReference type="STRING" id="2325.TKV_c17790"/>
<dbReference type="AlphaFoldDB" id="A0A097ASW8"/>
<dbReference type="GO" id="GO:0005886">
    <property type="term" value="C:plasma membrane"/>
    <property type="evidence" value="ECO:0007669"/>
    <property type="project" value="UniProtKB-SubCell"/>
</dbReference>
<feature type="transmembrane region" description="Helical" evidence="8">
    <location>
        <begin position="221"/>
        <end position="245"/>
    </location>
</feature>
<keyword evidence="7 8" id="KW-0472">Membrane</keyword>
<evidence type="ECO:0000256" key="4">
    <source>
        <dbReference type="ARBA" id="ARBA00022475"/>
    </source>
</evidence>
<keyword evidence="3" id="KW-0813">Transport</keyword>
<dbReference type="Gene3D" id="1.20.1530.20">
    <property type="match status" value="1"/>
</dbReference>
<evidence type="ECO:0000256" key="1">
    <source>
        <dbReference type="ARBA" id="ARBA00004651"/>
    </source>
</evidence>
<evidence type="ECO:0000256" key="5">
    <source>
        <dbReference type="ARBA" id="ARBA00022692"/>
    </source>
</evidence>
<evidence type="ECO:0000313" key="9">
    <source>
        <dbReference type="EMBL" id="AIS52930.1"/>
    </source>
</evidence>
<dbReference type="OrthoDB" id="9798064at2"/>
<reference evidence="10" key="1">
    <citation type="journal article" date="2015" name="Genome Announc.">
        <title>Whole-Genome Sequences of 80 Environmental and Clinical Isolates of Burkholderia pseudomallei.</title>
        <authorList>
            <person name="Johnson S.L."/>
            <person name="Baker A.L."/>
            <person name="Chain P.S."/>
            <person name="Currie B.J."/>
            <person name="Daligault H.E."/>
            <person name="Davenport K.W."/>
            <person name="Davis C.B."/>
            <person name="Inglis T.J."/>
            <person name="Kaestli M."/>
            <person name="Koren S."/>
            <person name="Mayo M."/>
            <person name="Merritt A.J."/>
            <person name="Price E.P."/>
            <person name="Sarovich D.S."/>
            <person name="Warner J."/>
            <person name="Rosovitz M.J."/>
        </authorList>
    </citation>
    <scope>NUCLEOTIDE SEQUENCE [LARGE SCALE GENOMIC DNA]</scope>
    <source>
        <strain evidence="10">DSM 2030</strain>
    </source>
</reference>
<feature type="transmembrane region" description="Helical" evidence="8">
    <location>
        <begin position="100"/>
        <end position="121"/>
    </location>
</feature>
<dbReference type="eggNOG" id="COG0679">
    <property type="taxonomic scope" value="Bacteria"/>
</dbReference>
<sequence>MVISKMAEILVEIFIVMAVGYYITYIKLVKQEHFKMLADLIILVTTPLLIFHNMYSNYTPALLRTAYILPFVSASTLVLTLLVSMAFFKLLKAPEEKKNALYALSSFSNTLFLGLPINIALFGDKSIPYVVLYDLGHTALFWTLGVWILSEEKSFDMNGFKKLLNPSFVSLALSFLIVISRIKIPDAILKSAQMIGSVTIPLAIMFIGMNMYIIKKSNIDYFVYLAAIIKLILSPLIAFGIVYFLNLPLDAKKVAALEAAMPTMMTVAIVARQMSEKNSFASAGVFVTNLISFLTIPIFLVLINIF</sequence>
<feature type="transmembrane region" description="Helical" evidence="8">
    <location>
        <begin position="6"/>
        <end position="24"/>
    </location>
</feature>
<dbReference type="GO" id="GO:0055085">
    <property type="term" value="P:transmembrane transport"/>
    <property type="evidence" value="ECO:0007669"/>
    <property type="project" value="InterPro"/>
</dbReference>
<feature type="transmembrane region" description="Helical" evidence="8">
    <location>
        <begin position="162"/>
        <end position="182"/>
    </location>
</feature>
<feature type="transmembrane region" description="Helical" evidence="8">
    <location>
        <begin position="67"/>
        <end position="88"/>
    </location>
</feature>
<evidence type="ECO:0000256" key="8">
    <source>
        <dbReference type="SAM" id="Phobius"/>
    </source>
</evidence>
<comment type="similarity">
    <text evidence="2">Belongs to the auxin efflux carrier (TC 2.A.69) family.</text>
</comment>
<feature type="transmembrane region" description="Helical" evidence="8">
    <location>
        <begin position="194"/>
        <end position="214"/>
    </location>
</feature>
<evidence type="ECO:0000313" key="10">
    <source>
        <dbReference type="Proteomes" id="UP000029669"/>
    </source>
</evidence>
<name>A0A097ASW8_THEKI</name>
<keyword evidence="10" id="KW-1185">Reference proteome</keyword>
<accession>A0A097ASW8</accession>
<dbReference type="EMBL" id="CP009170">
    <property type="protein sequence ID" value="AIS52930.1"/>
    <property type="molecule type" value="Genomic_DNA"/>
</dbReference>
<dbReference type="HOGENOM" id="CLU_056175_1_2_9"/>
<dbReference type="InterPro" id="IPR004776">
    <property type="entry name" value="Mem_transp_PIN-like"/>
</dbReference>
<dbReference type="PANTHER" id="PTHR36838:SF1">
    <property type="entry name" value="SLR1864 PROTEIN"/>
    <property type="match status" value="1"/>
</dbReference>